<dbReference type="EMBL" id="DS995706">
    <property type="protein sequence ID" value="EEQ33552.1"/>
    <property type="molecule type" value="Genomic_DNA"/>
</dbReference>
<dbReference type="AlphaFoldDB" id="C5FUG8"/>
<dbReference type="OrthoDB" id="4173700at2759"/>
<evidence type="ECO:0000313" key="3">
    <source>
        <dbReference type="EMBL" id="EEQ33552.1"/>
    </source>
</evidence>
<evidence type="ECO:0000313" key="4">
    <source>
        <dbReference type="Proteomes" id="UP000002035"/>
    </source>
</evidence>
<keyword evidence="4" id="KW-1185">Reference proteome</keyword>
<evidence type="ECO:0000256" key="1">
    <source>
        <dbReference type="SAM" id="MobiDB-lite"/>
    </source>
</evidence>
<keyword evidence="2" id="KW-0812">Transmembrane</keyword>
<dbReference type="RefSeq" id="XP_002844407.1">
    <property type="nucleotide sequence ID" value="XM_002844361.1"/>
</dbReference>
<dbReference type="OMA" id="KELLYFH"/>
<dbReference type="eggNOG" id="ENOG502RQNR">
    <property type="taxonomic scope" value="Eukaryota"/>
</dbReference>
<feature type="region of interest" description="Disordered" evidence="1">
    <location>
        <begin position="44"/>
        <end position="66"/>
    </location>
</feature>
<protein>
    <submittedName>
        <fullName evidence="3">Uncharacterized protein</fullName>
    </submittedName>
</protein>
<feature type="compositionally biased region" description="Polar residues" evidence="1">
    <location>
        <begin position="96"/>
        <end position="111"/>
    </location>
</feature>
<organism evidence="3 4">
    <name type="scientific">Arthroderma otae (strain ATCC MYA-4605 / CBS 113480)</name>
    <name type="common">Microsporum canis</name>
    <dbReference type="NCBI Taxonomy" id="554155"/>
    <lineage>
        <taxon>Eukaryota</taxon>
        <taxon>Fungi</taxon>
        <taxon>Dikarya</taxon>
        <taxon>Ascomycota</taxon>
        <taxon>Pezizomycotina</taxon>
        <taxon>Eurotiomycetes</taxon>
        <taxon>Eurotiomycetidae</taxon>
        <taxon>Onygenales</taxon>
        <taxon>Arthrodermataceae</taxon>
        <taxon>Microsporum</taxon>
    </lineage>
</organism>
<dbReference type="HOGENOM" id="CLU_1309825_0_0_1"/>
<name>C5FUG8_ARTOC</name>
<dbReference type="VEuPathDB" id="FungiDB:MCYG_06371"/>
<feature type="transmembrane region" description="Helical" evidence="2">
    <location>
        <begin position="6"/>
        <end position="33"/>
    </location>
</feature>
<feature type="region of interest" description="Disordered" evidence="1">
    <location>
        <begin position="81"/>
        <end position="119"/>
    </location>
</feature>
<accession>C5FUG8</accession>
<feature type="compositionally biased region" description="Low complexity" evidence="1">
    <location>
        <begin position="50"/>
        <end position="66"/>
    </location>
</feature>
<dbReference type="GeneID" id="9227287"/>
<keyword evidence="2" id="KW-0472">Membrane</keyword>
<proteinExistence type="predicted"/>
<gene>
    <name evidence="3" type="ORF">MCYG_06371</name>
</gene>
<feature type="region of interest" description="Disordered" evidence="1">
    <location>
        <begin position="141"/>
        <end position="173"/>
    </location>
</feature>
<evidence type="ECO:0000256" key="2">
    <source>
        <dbReference type="SAM" id="Phobius"/>
    </source>
</evidence>
<reference evidence="4" key="1">
    <citation type="journal article" date="2012" name="MBio">
        <title>Comparative genome analysis of Trichophyton rubrum and related dermatophytes reveals candidate genes involved in infection.</title>
        <authorList>
            <person name="Martinez D.A."/>
            <person name="Oliver B.G."/>
            <person name="Graeser Y."/>
            <person name="Goldberg J.M."/>
            <person name="Li W."/>
            <person name="Martinez-Rossi N.M."/>
            <person name="Monod M."/>
            <person name="Shelest E."/>
            <person name="Barton R.C."/>
            <person name="Birch E."/>
            <person name="Brakhage A.A."/>
            <person name="Chen Z."/>
            <person name="Gurr S.J."/>
            <person name="Heiman D."/>
            <person name="Heitman J."/>
            <person name="Kosti I."/>
            <person name="Rossi A."/>
            <person name="Saif S."/>
            <person name="Samalova M."/>
            <person name="Saunders C.W."/>
            <person name="Shea T."/>
            <person name="Summerbell R.C."/>
            <person name="Xu J."/>
            <person name="Young S."/>
            <person name="Zeng Q."/>
            <person name="Birren B.W."/>
            <person name="Cuomo C.A."/>
            <person name="White T.C."/>
        </authorList>
    </citation>
    <scope>NUCLEOTIDE SEQUENCE [LARGE SCALE GENOMIC DNA]</scope>
    <source>
        <strain evidence="4">ATCC MYA-4605 / CBS 113480</strain>
    </source>
</reference>
<dbReference type="Proteomes" id="UP000002035">
    <property type="component" value="Unassembled WGS sequence"/>
</dbReference>
<sequence length="208" mass="22925">MLSQQTTVLLIIVAEVLSFLVLLGLLVVLYRILIVRYKEKKETTPRDIEASPIPTTTTTSRTSSPALASDKELLLHPALRINTNVNPTTPSPPVLQSITRPSATANPSNKPTHAPPEPFQSASAQLQYKYLLSRLHTRPQRTEAVRSNSIHRPHSSQVPRPLRPIQTTLLPPRTPMPVIRESVARGSVNVVSPCSEAVRPPTSAYQML</sequence>
<keyword evidence="2" id="KW-1133">Transmembrane helix</keyword>